<dbReference type="EMBL" id="JTFC01000026">
    <property type="protein sequence ID" value="RUS57187.1"/>
    <property type="molecule type" value="Genomic_DNA"/>
</dbReference>
<dbReference type="PANTHER" id="PTHR28055">
    <property type="entry name" value="ALTERED INHERITANCE OF MITOCHONDRIA PROTEIN 41, MITOCHONDRIAL"/>
    <property type="match status" value="1"/>
</dbReference>
<dbReference type="Gene3D" id="1.10.10.410">
    <property type="match status" value="1"/>
</dbReference>
<dbReference type="OrthoDB" id="9794041at2"/>
<dbReference type="InterPro" id="IPR042184">
    <property type="entry name" value="YqeY/Aim41_N"/>
</dbReference>
<reference evidence="1 2" key="1">
    <citation type="submission" date="2014-11" db="EMBL/GenBank/DDBJ databases">
        <title>Genome sequence and analysis of novel Kurthia sp.</title>
        <authorList>
            <person name="Lawson J.N."/>
            <person name="Gonzalez J.E."/>
            <person name="Rinauldi L."/>
            <person name="Xuan Z."/>
            <person name="Firman A."/>
            <person name="Shaddox L."/>
            <person name="Trudeau A."/>
            <person name="Shah S."/>
            <person name="Reiman D."/>
        </authorList>
    </citation>
    <scope>NUCLEOTIDE SEQUENCE [LARGE SCALE GENOMIC DNA]</scope>
    <source>
        <strain evidence="1 2">3B1D</strain>
    </source>
</reference>
<evidence type="ECO:0000313" key="1">
    <source>
        <dbReference type="EMBL" id="RUS57187.1"/>
    </source>
</evidence>
<dbReference type="PANTHER" id="PTHR28055:SF1">
    <property type="entry name" value="ALTERED INHERITANCE OF MITOCHONDRIA PROTEIN 41, MITOCHONDRIAL"/>
    <property type="match status" value="1"/>
</dbReference>
<dbReference type="InterPro" id="IPR023168">
    <property type="entry name" value="GatB_Yqey_C_2"/>
</dbReference>
<dbReference type="Pfam" id="PF09424">
    <property type="entry name" value="YqeY"/>
    <property type="match status" value="1"/>
</dbReference>
<protein>
    <recommendedName>
        <fullName evidence="3">Aspartyl-tRNA amidotransferase</fullName>
    </recommendedName>
</protein>
<name>A0A433RV66_9BACL</name>
<comment type="caution">
    <text evidence="1">The sequence shown here is derived from an EMBL/GenBank/DDBJ whole genome shotgun (WGS) entry which is preliminary data.</text>
</comment>
<dbReference type="Proteomes" id="UP000288623">
    <property type="component" value="Unassembled WGS sequence"/>
</dbReference>
<accession>A0A433RV66</accession>
<dbReference type="GO" id="GO:0016884">
    <property type="term" value="F:carbon-nitrogen ligase activity, with glutamine as amido-N-donor"/>
    <property type="evidence" value="ECO:0007669"/>
    <property type="project" value="InterPro"/>
</dbReference>
<evidence type="ECO:0008006" key="3">
    <source>
        <dbReference type="Google" id="ProtNLM"/>
    </source>
</evidence>
<gene>
    <name evidence="1" type="ORF">QI30_06270</name>
</gene>
<dbReference type="InterPro" id="IPR019004">
    <property type="entry name" value="YqeY/Aim41"/>
</dbReference>
<organism evidence="1 2">
    <name type="scientific">Candidatus Kurthia intestinigallinarum</name>
    <dbReference type="NCBI Taxonomy" id="1562256"/>
    <lineage>
        <taxon>Bacteria</taxon>
        <taxon>Bacillati</taxon>
        <taxon>Bacillota</taxon>
        <taxon>Bacilli</taxon>
        <taxon>Bacillales</taxon>
        <taxon>Caryophanaceae</taxon>
        <taxon>Kurthia</taxon>
    </lineage>
</organism>
<dbReference type="Gene3D" id="1.10.1510.10">
    <property type="entry name" value="Uncharacterised protein YqeY/AIM41 PF09424, N-terminal domain"/>
    <property type="match status" value="1"/>
</dbReference>
<proteinExistence type="predicted"/>
<evidence type="ECO:0000313" key="2">
    <source>
        <dbReference type="Proteomes" id="UP000288623"/>
    </source>
</evidence>
<dbReference type="AlphaFoldDB" id="A0A433RV66"/>
<sequence>MIKDAVFEQLKQAMRDKDSLKKGVLQLVKAAIDLQAKEQGAPVSEQDEISIIQREVKQTEQALEGAEQAGRDDLIADEKRKLEILTAFLPKQLSEEEVVAVLTEAGVTTGMNMGEAMKIAKPALAGKTDGKTMAKVVKALIS</sequence>
<dbReference type="SUPFAM" id="SSF89095">
    <property type="entry name" value="GatB/YqeY motif"/>
    <property type="match status" value="1"/>
</dbReference>
<keyword evidence="2" id="KW-1185">Reference proteome</keyword>
<dbReference type="RefSeq" id="WP_126990079.1">
    <property type="nucleotide sequence ID" value="NZ_JTFC01000026.1"/>
</dbReference>
<dbReference type="InterPro" id="IPR003789">
    <property type="entry name" value="Asn/Gln_tRNA_amidoTrase-B-like"/>
</dbReference>